<dbReference type="InterPro" id="IPR021109">
    <property type="entry name" value="Peptidase_aspartic_dom_sf"/>
</dbReference>
<comment type="caution">
    <text evidence="1">The sequence shown here is derived from an EMBL/GenBank/DDBJ whole genome shotgun (WGS) entry which is preliminary data.</text>
</comment>
<dbReference type="Gene3D" id="2.40.70.10">
    <property type="entry name" value="Acid Proteases"/>
    <property type="match status" value="1"/>
</dbReference>
<dbReference type="EMBL" id="CAJOBR010032588">
    <property type="protein sequence ID" value="CAF4999835.1"/>
    <property type="molecule type" value="Genomic_DNA"/>
</dbReference>
<feature type="non-terminal residue" evidence="1">
    <location>
        <position position="1"/>
    </location>
</feature>
<dbReference type="InterPro" id="IPR001969">
    <property type="entry name" value="Aspartic_peptidase_AS"/>
</dbReference>
<reference evidence="1" key="1">
    <citation type="submission" date="2021-02" db="EMBL/GenBank/DDBJ databases">
        <authorList>
            <person name="Nowell W R."/>
        </authorList>
    </citation>
    <scope>NUCLEOTIDE SEQUENCE</scope>
</reference>
<dbReference type="Proteomes" id="UP000663848">
    <property type="component" value="Unassembled WGS sequence"/>
</dbReference>
<dbReference type="GO" id="GO:0006508">
    <property type="term" value="P:proteolysis"/>
    <property type="evidence" value="ECO:0007669"/>
    <property type="project" value="InterPro"/>
</dbReference>
<dbReference type="Pfam" id="PF13975">
    <property type="entry name" value="gag-asp_proteas"/>
    <property type="match status" value="1"/>
</dbReference>
<protein>
    <recommendedName>
        <fullName evidence="3">Peptidase A2 domain-containing protein</fullName>
    </recommendedName>
</protein>
<sequence length="226" mass="25444">MNLPSVSPQFSFRRDSPQHLYPSNTTRQCYNCYQFGHPFFPSSSSSIEVPVNNVNIKVLIDTGAAISLIDENTLKNMKHKTITSSSLQEVHTANSGFLVLIGLVNLTVQINHIYTTVDAYVTRDLVCPMILGRDWIQKNYVNINFFSNRMSIYNGISSIPLLPASRSVSLVMSLSHPVIIPPFHETFISGYVPIKTLKDVLFRPNIALQHTRLVLIPHSITHINDH</sequence>
<evidence type="ECO:0000313" key="1">
    <source>
        <dbReference type="EMBL" id="CAF4999835.1"/>
    </source>
</evidence>
<gene>
    <name evidence="1" type="ORF">QYT958_LOCUS38000</name>
</gene>
<name>A0A822ACK0_9BILA</name>
<evidence type="ECO:0000313" key="2">
    <source>
        <dbReference type="Proteomes" id="UP000663848"/>
    </source>
</evidence>
<proteinExistence type="predicted"/>
<evidence type="ECO:0008006" key="3">
    <source>
        <dbReference type="Google" id="ProtNLM"/>
    </source>
</evidence>
<dbReference type="GO" id="GO:0004190">
    <property type="term" value="F:aspartic-type endopeptidase activity"/>
    <property type="evidence" value="ECO:0007669"/>
    <property type="project" value="InterPro"/>
</dbReference>
<dbReference type="AlphaFoldDB" id="A0A822ACK0"/>
<organism evidence="1 2">
    <name type="scientific">Rotaria socialis</name>
    <dbReference type="NCBI Taxonomy" id="392032"/>
    <lineage>
        <taxon>Eukaryota</taxon>
        <taxon>Metazoa</taxon>
        <taxon>Spiralia</taxon>
        <taxon>Gnathifera</taxon>
        <taxon>Rotifera</taxon>
        <taxon>Eurotatoria</taxon>
        <taxon>Bdelloidea</taxon>
        <taxon>Philodinida</taxon>
        <taxon>Philodinidae</taxon>
        <taxon>Rotaria</taxon>
    </lineage>
</organism>
<dbReference type="CDD" id="cd00303">
    <property type="entry name" value="retropepsin_like"/>
    <property type="match status" value="1"/>
</dbReference>
<dbReference type="PROSITE" id="PS00141">
    <property type="entry name" value="ASP_PROTEASE"/>
    <property type="match status" value="1"/>
</dbReference>
<accession>A0A822ACK0</accession>
<dbReference type="SUPFAM" id="SSF50630">
    <property type="entry name" value="Acid proteases"/>
    <property type="match status" value="1"/>
</dbReference>